<evidence type="ECO:0000313" key="5">
    <source>
        <dbReference type="Proteomes" id="UP001620461"/>
    </source>
</evidence>
<name>A0ABW8JFZ3_9GAMM</name>
<dbReference type="PANTHER" id="PTHR10572:SF24">
    <property type="entry name" value="3-HYDROXY-3-METHYLGLUTARYL-COENZYME A REDUCTASE"/>
    <property type="match status" value="1"/>
</dbReference>
<dbReference type="RefSeq" id="WP_404546324.1">
    <property type="nucleotide sequence ID" value="NZ_JADIKJ010000005.1"/>
</dbReference>
<keyword evidence="3" id="KW-0472">Membrane</keyword>
<keyword evidence="3" id="KW-0812">Transmembrane</keyword>
<evidence type="ECO:0000256" key="1">
    <source>
        <dbReference type="ARBA" id="ARBA00007661"/>
    </source>
</evidence>
<dbReference type="EMBL" id="JADIKJ010000005">
    <property type="protein sequence ID" value="MFK2900002.1"/>
    <property type="molecule type" value="Genomic_DNA"/>
</dbReference>
<evidence type="ECO:0000256" key="2">
    <source>
        <dbReference type="ARBA" id="ARBA00023002"/>
    </source>
</evidence>
<feature type="transmembrane region" description="Helical" evidence="3">
    <location>
        <begin position="463"/>
        <end position="485"/>
    </location>
</feature>
<reference evidence="4 5" key="1">
    <citation type="submission" date="2020-10" db="EMBL/GenBank/DDBJ databases">
        <title>Phylogeny of dyella-like bacteria.</title>
        <authorList>
            <person name="Fu J."/>
        </authorList>
    </citation>
    <scope>NUCLEOTIDE SEQUENCE [LARGE SCALE GENOMIC DNA]</scope>
    <source>
        <strain evidence="4 5">JP1</strain>
    </source>
</reference>
<dbReference type="PROSITE" id="PS50065">
    <property type="entry name" value="HMG_COA_REDUCTASE_4"/>
    <property type="match status" value="1"/>
</dbReference>
<dbReference type="Gene3D" id="3.30.70.420">
    <property type="entry name" value="Hydroxymethylglutaryl-CoA reductase, class I/II, NAD/NADP-binding domain"/>
    <property type="match status" value="1"/>
</dbReference>
<dbReference type="Gene3D" id="3.90.770.10">
    <property type="entry name" value="3-hydroxy-3-methylglutaryl-coenzyme A Reductase, Chain A, domain 2"/>
    <property type="match status" value="1"/>
</dbReference>
<evidence type="ECO:0000313" key="4">
    <source>
        <dbReference type="EMBL" id="MFK2900002.1"/>
    </source>
</evidence>
<dbReference type="PRINTS" id="PR00071">
    <property type="entry name" value="HMGCOARDTASE"/>
</dbReference>
<dbReference type="InterPro" id="IPR009029">
    <property type="entry name" value="HMG_CoA_Rdtase_sub-bd_dom_sf"/>
</dbReference>
<comment type="caution">
    <text evidence="4">The sequence shown here is derived from an EMBL/GenBank/DDBJ whole genome shotgun (WGS) entry which is preliminary data.</text>
</comment>
<gene>
    <name evidence="4" type="ORF">ISP15_06605</name>
</gene>
<organism evidence="4 5">
    <name type="scientific">Dyella jejuensis</name>
    <dbReference type="NCBI Taxonomy" id="1432009"/>
    <lineage>
        <taxon>Bacteria</taxon>
        <taxon>Pseudomonadati</taxon>
        <taxon>Pseudomonadota</taxon>
        <taxon>Gammaproteobacteria</taxon>
        <taxon>Lysobacterales</taxon>
        <taxon>Rhodanobacteraceae</taxon>
        <taxon>Dyella</taxon>
    </lineage>
</organism>
<evidence type="ECO:0000256" key="3">
    <source>
        <dbReference type="SAM" id="Phobius"/>
    </source>
</evidence>
<dbReference type="PANTHER" id="PTHR10572">
    <property type="entry name" value="3-HYDROXY-3-METHYLGLUTARYL-COENZYME A REDUCTASE"/>
    <property type="match status" value="1"/>
</dbReference>
<proteinExistence type="inferred from homology"/>
<dbReference type="SUPFAM" id="SSF55035">
    <property type="entry name" value="NAD-binding domain of HMG-CoA reductase"/>
    <property type="match status" value="1"/>
</dbReference>
<dbReference type="InterPro" id="IPR009023">
    <property type="entry name" value="HMG_CoA_Rdtase_NAD(P)-bd_sf"/>
</dbReference>
<dbReference type="SUPFAM" id="SSF56542">
    <property type="entry name" value="Substrate-binding domain of HMG-CoA reductase"/>
    <property type="match status" value="1"/>
</dbReference>
<sequence length="502" mass="53876">MALAYMPHMSPVPTCLHGHHGLRFAWRGDPCDVPKAGQSLTVSVYIAKQLTCDSVKLTIEQVRCGAADVELFGQIVNSGDYDTLWQALLTHSRRHADMSNTSAPAFAPLPGRDSDSSAAQRERIGFLRATTGATLDLIAQTDIQPESLANNIEAFVGTIELPVGIVGPLWLNSSCGMDAVYVPFATTEGALVASATRGVNAISHSGGAYARALGQRVMRVPSFEFSQMAEAIFFADWIQAHIEAIREQVRRESAHATLISIDPELFGRRVHLHFVYRTADAAGQNMVTACTARACQWILAAIGSLKGLELRDFYIEAGLANDKRLSARSFVQSRGVRVSTEALLKADVIRKVLKLEPSRLMTSYHYWCACNQVAGNVGSSLNIANAIAAIFAATGQDLASVHEASVAALYMDRTSAGDVYVNLTMPGLLIGTVGGGTGLPQQRQCLELMGCAGRHKVARLAEIIATTAMALDISLLAALSAGHFASAHQRMGRNRPMETSVP</sequence>
<dbReference type="InterPro" id="IPR023076">
    <property type="entry name" value="HMG_CoA_Rdtase_CS"/>
</dbReference>
<keyword evidence="3" id="KW-1133">Transmembrane helix</keyword>
<keyword evidence="2" id="KW-0560">Oxidoreductase</keyword>
<protein>
    <submittedName>
        <fullName evidence="4">Hydroxymethylglutaryl-CoA reductase</fullName>
    </submittedName>
</protein>
<dbReference type="Pfam" id="PF00368">
    <property type="entry name" value="HMG-CoA_red"/>
    <property type="match status" value="1"/>
</dbReference>
<comment type="similarity">
    <text evidence="1">Belongs to the HMG-CoA reductase family.</text>
</comment>
<dbReference type="Proteomes" id="UP001620461">
    <property type="component" value="Unassembled WGS sequence"/>
</dbReference>
<dbReference type="InterPro" id="IPR002202">
    <property type="entry name" value="HMG_CoA_Rdtase"/>
</dbReference>
<keyword evidence="5" id="KW-1185">Reference proteome</keyword>
<dbReference type="PROSITE" id="PS00318">
    <property type="entry name" value="HMG_COA_REDUCTASE_2"/>
    <property type="match status" value="1"/>
</dbReference>
<accession>A0ABW8JFZ3</accession>
<dbReference type="InterPro" id="IPR023074">
    <property type="entry name" value="HMG_CoA_Rdtase_cat_sf"/>
</dbReference>